<gene>
    <name evidence="1" type="ORF">H171_0485</name>
</gene>
<dbReference type="RefSeq" id="WP_100303721.1">
    <property type="nucleotide sequence ID" value="NZ_PGET01000001.1"/>
</dbReference>
<organism evidence="1 2">
    <name type="scientific">[Clostridium] celerecrescens 18A</name>
    <dbReference type="NCBI Taxonomy" id="1286362"/>
    <lineage>
        <taxon>Bacteria</taxon>
        <taxon>Bacillati</taxon>
        <taxon>Bacillota</taxon>
        <taxon>Clostridia</taxon>
        <taxon>Lachnospirales</taxon>
        <taxon>Lachnospiraceae</taxon>
        <taxon>Lacrimispora</taxon>
    </lineage>
</organism>
<dbReference type="Proteomes" id="UP000231092">
    <property type="component" value="Unassembled WGS sequence"/>
</dbReference>
<sequence>MILREGDVVLHHEGQRIKIGPGFGLHAFKGHYSGEKVNSQGYTIYLNEYVSFVRKVRLVLQGE</sequence>
<proteinExistence type="predicted"/>
<reference evidence="1 2" key="1">
    <citation type="submission" date="2017-11" db="EMBL/GenBank/DDBJ databases">
        <title>Understudied soil microbes with underappreciated capabilities: Untangling the Clostridium saccharolyticum group.</title>
        <authorList>
            <person name="Leschine S."/>
        </authorList>
    </citation>
    <scope>NUCLEOTIDE SEQUENCE [LARGE SCALE GENOMIC DNA]</scope>
    <source>
        <strain evidence="1 2">18A</strain>
    </source>
</reference>
<evidence type="ECO:0000313" key="1">
    <source>
        <dbReference type="EMBL" id="PJJ27037.1"/>
    </source>
</evidence>
<dbReference type="EMBL" id="PGET01000001">
    <property type="protein sequence ID" value="PJJ27037.1"/>
    <property type="molecule type" value="Genomic_DNA"/>
</dbReference>
<evidence type="ECO:0000313" key="2">
    <source>
        <dbReference type="Proteomes" id="UP000231092"/>
    </source>
</evidence>
<dbReference type="OrthoDB" id="1290722at2"/>
<dbReference type="AlphaFoldDB" id="A0A2M8Z0U3"/>
<protein>
    <submittedName>
        <fullName evidence="1">Uncharacterized protein</fullName>
    </submittedName>
</protein>
<comment type="caution">
    <text evidence="1">The sequence shown here is derived from an EMBL/GenBank/DDBJ whole genome shotgun (WGS) entry which is preliminary data.</text>
</comment>
<accession>A0A2M8Z0U3</accession>
<name>A0A2M8Z0U3_9FIRM</name>